<proteinExistence type="predicted"/>
<dbReference type="AlphaFoldDB" id="J4SE05"/>
<protein>
    <submittedName>
        <fullName evidence="2">Uncharacterized protein</fullName>
    </submittedName>
</protein>
<dbReference type="RefSeq" id="WP_007774346.1">
    <property type="nucleotide sequence ID" value="NZ_AFVW02000006.1"/>
</dbReference>
<feature type="compositionally biased region" description="Basic and acidic residues" evidence="1">
    <location>
        <begin position="134"/>
        <end position="149"/>
    </location>
</feature>
<accession>J4SE05</accession>
<dbReference type="EMBL" id="AFVW02000006">
    <property type="protein sequence ID" value="EJO87060.1"/>
    <property type="molecule type" value="Genomic_DNA"/>
</dbReference>
<dbReference type="STRING" id="1041522.GCA_002105755_00606"/>
<evidence type="ECO:0000313" key="3">
    <source>
        <dbReference type="Proteomes" id="UP000006455"/>
    </source>
</evidence>
<organism evidence="2 3">
    <name type="scientific">Mycobacterium colombiense CECT 3035</name>
    <dbReference type="NCBI Taxonomy" id="1041522"/>
    <lineage>
        <taxon>Bacteria</taxon>
        <taxon>Bacillati</taxon>
        <taxon>Actinomycetota</taxon>
        <taxon>Actinomycetes</taxon>
        <taxon>Mycobacteriales</taxon>
        <taxon>Mycobacteriaceae</taxon>
        <taxon>Mycobacterium</taxon>
        <taxon>Mycobacterium avium complex (MAC)</taxon>
    </lineage>
</organism>
<sequence>MPRVSAEQRALRDARILRLFLSGWTVTDIAKHRQVQLSRKAVDQAIRRQLAQGGPDRQLLSEAARHVHIARTELLLSRLMPRALDPADPQQIKAWEGCRRLLEQQARFFGLLGAGGFEDDGVPGEQAAPVLSLDEYRGRFRDDRDPRPL</sequence>
<dbReference type="Proteomes" id="UP000006455">
    <property type="component" value="Unassembled WGS sequence"/>
</dbReference>
<dbReference type="GeneID" id="31529211"/>
<feature type="region of interest" description="Disordered" evidence="1">
    <location>
        <begin position="122"/>
        <end position="149"/>
    </location>
</feature>
<gene>
    <name evidence="2" type="ORF">MCOL_V219231</name>
</gene>
<comment type="caution">
    <text evidence="2">The sequence shown here is derived from an EMBL/GenBank/DDBJ whole genome shotgun (WGS) entry which is preliminary data.</text>
</comment>
<reference evidence="2 3" key="1">
    <citation type="journal article" date="2011" name="J. Bacteriol.">
        <title>Genome sequence of the Mycobacterium colombiense type strain, CECT 3035.</title>
        <authorList>
            <person name="Gonzalez-Perez M."/>
            <person name="Murcia M.I."/>
            <person name="Landsman D."/>
            <person name="Jordan I.K."/>
            <person name="Marino-Ramirez L."/>
        </authorList>
    </citation>
    <scope>NUCLEOTIDE SEQUENCE [LARGE SCALE GENOMIC DNA]</scope>
    <source>
        <strain evidence="2 3">CECT 3035</strain>
    </source>
</reference>
<name>J4SE05_9MYCO</name>
<evidence type="ECO:0000313" key="2">
    <source>
        <dbReference type="EMBL" id="EJO87060.1"/>
    </source>
</evidence>
<dbReference type="OrthoDB" id="4764532at2"/>
<evidence type="ECO:0000256" key="1">
    <source>
        <dbReference type="SAM" id="MobiDB-lite"/>
    </source>
</evidence>